<feature type="transmembrane region" description="Helical" evidence="2">
    <location>
        <begin position="1592"/>
        <end position="1611"/>
    </location>
</feature>
<comment type="caution">
    <text evidence="5">The sequence shown here is derived from an EMBL/GenBank/DDBJ whole genome shotgun (WGS) entry which is preliminary data.</text>
</comment>
<evidence type="ECO:0000313" key="6">
    <source>
        <dbReference type="Proteomes" id="UP000708148"/>
    </source>
</evidence>
<feature type="transmembrane region" description="Helical" evidence="2">
    <location>
        <begin position="1384"/>
        <end position="1408"/>
    </location>
</feature>
<dbReference type="InterPro" id="IPR039448">
    <property type="entry name" value="Beta_helix"/>
</dbReference>
<feature type="chain" id="PRO_5035762914" description="Right handed beta helix domain-containing protein" evidence="3">
    <location>
        <begin position="34"/>
        <end position="1773"/>
    </location>
</feature>
<feature type="domain" description="Right handed beta helix" evidence="4">
    <location>
        <begin position="150"/>
        <end position="310"/>
    </location>
</feature>
<feature type="signal peptide" evidence="3">
    <location>
        <begin position="1"/>
        <end position="33"/>
    </location>
</feature>
<dbReference type="EMBL" id="CAJHUC010001009">
    <property type="protein sequence ID" value="CAD7699384.1"/>
    <property type="molecule type" value="Genomic_DNA"/>
</dbReference>
<evidence type="ECO:0000256" key="1">
    <source>
        <dbReference type="SAM" id="MobiDB-lite"/>
    </source>
</evidence>
<feature type="transmembrane region" description="Helical" evidence="2">
    <location>
        <begin position="1623"/>
        <end position="1644"/>
    </location>
</feature>
<dbReference type="OrthoDB" id="551156at2759"/>
<feature type="transmembrane region" description="Helical" evidence="2">
    <location>
        <begin position="1561"/>
        <end position="1580"/>
    </location>
</feature>
<accession>A0A8S1IW64</accession>
<organism evidence="5 6">
    <name type="scientific">Ostreobium quekettii</name>
    <dbReference type="NCBI Taxonomy" id="121088"/>
    <lineage>
        <taxon>Eukaryota</taxon>
        <taxon>Viridiplantae</taxon>
        <taxon>Chlorophyta</taxon>
        <taxon>core chlorophytes</taxon>
        <taxon>Ulvophyceae</taxon>
        <taxon>TCBD clade</taxon>
        <taxon>Bryopsidales</taxon>
        <taxon>Ostreobineae</taxon>
        <taxon>Ostreobiaceae</taxon>
        <taxon>Ostreobium</taxon>
    </lineage>
</organism>
<feature type="transmembrane region" description="Helical" evidence="2">
    <location>
        <begin position="1185"/>
        <end position="1203"/>
    </location>
</feature>
<feature type="transmembrane region" description="Helical" evidence="2">
    <location>
        <begin position="1480"/>
        <end position="1508"/>
    </location>
</feature>
<dbReference type="Pfam" id="PF13229">
    <property type="entry name" value="Beta_helix"/>
    <property type="match status" value="1"/>
</dbReference>
<evidence type="ECO:0000259" key="4">
    <source>
        <dbReference type="Pfam" id="PF13229"/>
    </source>
</evidence>
<keyword evidence="2" id="KW-1133">Transmembrane helix</keyword>
<feature type="transmembrane region" description="Helical" evidence="2">
    <location>
        <begin position="1534"/>
        <end position="1555"/>
    </location>
</feature>
<keyword evidence="2" id="KW-0812">Transmembrane</keyword>
<protein>
    <recommendedName>
        <fullName evidence="4">Right handed beta helix domain-containing protein</fullName>
    </recommendedName>
</protein>
<evidence type="ECO:0000256" key="2">
    <source>
        <dbReference type="SAM" id="Phobius"/>
    </source>
</evidence>
<dbReference type="Proteomes" id="UP000708148">
    <property type="component" value="Unassembled WGS sequence"/>
</dbReference>
<reference evidence="5" key="1">
    <citation type="submission" date="2020-12" db="EMBL/GenBank/DDBJ databases">
        <authorList>
            <person name="Iha C."/>
        </authorList>
    </citation>
    <scope>NUCLEOTIDE SEQUENCE</scope>
</reference>
<dbReference type="InterPro" id="IPR011050">
    <property type="entry name" value="Pectin_lyase_fold/virulence"/>
</dbReference>
<dbReference type="PANTHER" id="PTHR11319">
    <property type="entry name" value="G PROTEIN-COUPLED RECEPTOR-RELATED"/>
    <property type="match status" value="1"/>
</dbReference>
<dbReference type="SUPFAM" id="SSF51126">
    <property type="entry name" value="Pectin lyase-like"/>
    <property type="match status" value="3"/>
</dbReference>
<feature type="region of interest" description="Disordered" evidence="1">
    <location>
        <begin position="1709"/>
        <end position="1773"/>
    </location>
</feature>
<name>A0A8S1IW64_9CHLO</name>
<sequence length="1773" mass="187559">MTGGGGGAAQGRPGGGAWAAIVLLATWLHAASGQSLDCQNFLEAGSDAPQIVVTNETLQLANNDLQSLINCVPGGTLTLDIPEVSASDTLLLGSPVAIRSAPGRREKVKLGCQEEGKRVLDIKTGGVEISGLSISGCTASKIIKISDCQDGGASISDSEFASNGAPREDGVIDVEGRCLLILNTSTIVNNTGGGLALAGGVSAVVTRCTFDGNTRGGSTGGAAISAKGEATQLEADNVVFINNAADKTGGAVELDDGASGTIRHCIFANNSAQTFGGAVAALENTAKSELDFENTTFVNNRAEDGGAIFLQGINLSSTIGGGCIFTANAADRFGGAISGDTNGDLTVDGASFANNSANNTGGAVYLLGAFEAHVVRFTNTIFEENESLSGGAIYVEGPESLVELDSGVIFTRNAALAGGKEVGGGAVALTNVGRSLINGVEFNSNLAEELPGGAMVVEASKPSEVELIQCTFLENAVEGHRRIANGGGLHLEGRSLSITIRDSVFESNKVDRDGGGIAVNEVGTLEVDSVLISGNVAGMLGGGMVVEAVTEGGNGVILTSVNFTGNTAGGDEVETNLRSDCRELLAGIGTGGGLAMEGDYVNCSIRGGSVFSQNSAIDGGALSLTRGHMVNLEDVQFFENVAVSGGAMHLAVFEGTKGISGSRLDFTKNSGCQGAAVSIVSEDRSVPGAPDLPQNSAQQSVPEFVVSFVDAAFTMNSIKAGGSGGGGLFVDHVGVECTNCSFVKNTCNSRGALGGGAMVLLDSSLNVIDSRFEGNEAGEGGAVHCEGFFLGQSSQFLANRALRNGGALRGVERLVETEDGMGLNAVMLMDLTDCNVTENTAADRGGGAFVAPSDVGIGMLEGPRDSELVTPSQVLMALRNSQFLGNNAGMSGGALFSHLPDAFEINCVPNDSEPLTFRSLDVFQPELCGWTNNTVAESGYGPVMATIPVSAKLVPDRIEGHSSGKMLETVVVTVVDAVGQTVNSRDTLVGVTADERFGALVFGQRAAETEAGRANFSATFLTALPGSYEVNFSFPGIMAPMVLPVEVRNCVVGEVERLEERTCKVCETNLFSFNPLEEECQPCSEANAFCNGSTITPLKGYWHSTSRSVQIIECLHFEPCDYRNRTEILASLAAEAHASNKTLMGDDYPLCAPGYKGVLCGACDVGYGRRSSGTCSECQSRRNSAILIAFASIWSTLLIAFFVRSVLLDSQRYDHLLKKKLAEERLAQHVAAHAPPVESLEGPMEERIAGASMPHSDEIDELPSTRPLAEDEGGDVRQGEERLSSRQPRPKRNLAGMPPKYRKTLAGIDHNYIRENRAPEIFKIALNFLQQVSIALAINLEWTDAIQRMLETLDFAGGFSNASAFFSMDCALAPSSTPKSIRRMLINLSFPFMLVTFCTIFWLTIALLKPASRRVLKRRIIVTVWGVLYVSYFEITSRLIRTAYCVNADDRAIADAPDSIAFDSYWSEDTDVKCWEGDHLALFVGFALPLFLLIPIGVPVWLISFLWLNRKRFDDLRFLGTYGELYKAFRARHVYWEAVIMLRKALLSVVVVWRTPLGGELQGVLAVSILVVSCFAHLVFKPYSEALYGLNEYETVALGVSLQIYLSGLIVNSDGTNDVARVIVSVLAVLSVTVLLAGFLCELIRESRNYLDFLLDERELLNEAGDAGVTQKVGILGKYYVDKSKEAVGQSLARVSSTAQNVLTRISVSARSTEGGSGRPGLETKSTPLDRSKNRRREGMSVLKETEASRRQLGSQSMAPSASADKLDSMPNF</sequence>
<evidence type="ECO:0000313" key="5">
    <source>
        <dbReference type="EMBL" id="CAD7699384.1"/>
    </source>
</evidence>
<proteinExistence type="predicted"/>
<dbReference type="SMART" id="SM00710">
    <property type="entry name" value="PbH1"/>
    <property type="match status" value="11"/>
</dbReference>
<keyword evidence="2" id="KW-0472">Membrane</keyword>
<dbReference type="PANTHER" id="PTHR11319:SF35">
    <property type="entry name" value="OUTER MEMBRANE PROTEIN PMPC-RELATED"/>
    <property type="match status" value="1"/>
</dbReference>
<feature type="region of interest" description="Disordered" evidence="1">
    <location>
        <begin position="1253"/>
        <end position="1298"/>
    </location>
</feature>
<keyword evidence="3" id="KW-0732">Signal</keyword>
<feature type="compositionally biased region" description="Basic and acidic residues" evidence="1">
    <location>
        <begin position="1274"/>
        <end position="1284"/>
    </location>
</feature>
<keyword evidence="6" id="KW-1185">Reference proteome</keyword>
<dbReference type="InterPro" id="IPR006626">
    <property type="entry name" value="PbH1"/>
</dbReference>
<gene>
    <name evidence="5" type="ORF">OSTQU699_LOCUS4743</name>
</gene>
<evidence type="ECO:0000256" key="3">
    <source>
        <dbReference type="SAM" id="SignalP"/>
    </source>
</evidence>